<dbReference type="EMBL" id="QZWG01000015">
    <property type="protein sequence ID" value="RZB66589.1"/>
    <property type="molecule type" value="Genomic_DNA"/>
</dbReference>
<dbReference type="AlphaFoldDB" id="A0A445GZC0"/>
<evidence type="ECO:0000313" key="1">
    <source>
        <dbReference type="EMBL" id="RZB66589.1"/>
    </source>
</evidence>
<accession>A0A445GZC0</accession>
<dbReference type="PANTHER" id="PTHR34940">
    <property type="entry name" value="PHOTOSYSTEM II 5 KDA PROTEIN, CHLOROPLASTIC"/>
    <property type="match status" value="1"/>
</dbReference>
<evidence type="ECO:0000313" key="2">
    <source>
        <dbReference type="Proteomes" id="UP000289340"/>
    </source>
</evidence>
<dbReference type="Proteomes" id="UP000289340">
    <property type="component" value="Chromosome 15"/>
</dbReference>
<gene>
    <name evidence="1" type="ORF">D0Y65_042241</name>
</gene>
<sequence length="191" mass="20424">MMPSSGSCPEKALKLVWIKGGSSEPLGSKAKEASSSLISGKRKFHTNFLIEFKSEEIAEEIAADFLQNPEEISYVIVTFLYSDYIAKMASFTMTASILGSPAVTNRSAVATQRRSLVVNAAKAVEAEKVSYDNDMDGSNGRRNLMFAAAAAAVCSVAGMAVADEPKPGTPEAKKKYAPICVTMPTARICRN</sequence>
<reference evidence="1 2" key="1">
    <citation type="submission" date="2018-09" db="EMBL/GenBank/DDBJ databases">
        <title>A high-quality reference genome of wild soybean provides a powerful tool to mine soybean genomes.</title>
        <authorList>
            <person name="Xie M."/>
            <person name="Chung C.Y.L."/>
            <person name="Li M.-W."/>
            <person name="Wong F.-L."/>
            <person name="Chan T.-F."/>
            <person name="Lam H.-M."/>
        </authorList>
    </citation>
    <scope>NUCLEOTIDE SEQUENCE [LARGE SCALE GENOMIC DNA]</scope>
    <source>
        <strain evidence="2">cv. W05</strain>
        <tissue evidence="1">Hypocotyl of etiolated seedlings</tissue>
    </source>
</reference>
<name>A0A445GZC0_GLYSO</name>
<dbReference type="PANTHER" id="PTHR34940:SF1">
    <property type="entry name" value="PHOTOSYSTEM II 5 KDA PROTEIN, CHLOROPLASTIC"/>
    <property type="match status" value="1"/>
</dbReference>
<proteinExistence type="predicted"/>
<protein>
    <submittedName>
        <fullName evidence="1">Photosystem II 5 kDa protein, chloroplastic</fullName>
    </submittedName>
</protein>
<keyword evidence="2" id="KW-1185">Reference proteome</keyword>
<dbReference type="InterPro" id="IPR040296">
    <property type="entry name" value="PSBT"/>
</dbReference>
<comment type="caution">
    <text evidence="1">The sequence shown here is derived from an EMBL/GenBank/DDBJ whole genome shotgun (WGS) entry which is preliminary data.</text>
</comment>
<organism evidence="1 2">
    <name type="scientific">Glycine soja</name>
    <name type="common">Wild soybean</name>
    <dbReference type="NCBI Taxonomy" id="3848"/>
    <lineage>
        <taxon>Eukaryota</taxon>
        <taxon>Viridiplantae</taxon>
        <taxon>Streptophyta</taxon>
        <taxon>Embryophyta</taxon>
        <taxon>Tracheophyta</taxon>
        <taxon>Spermatophyta</taxon>
        <taxon>Magnoliopsida</taxon>
        <taxon>eudicotyledons</taxon>
        <taxon>Gunneridae</taxon>
        <taxon>Pentapetalae</taxon>
        <taxon>rosids</taxon>
        <taxon>fabids</taxon>
        <taxon>Fabales</taxon>
        <taxon>Fabaceae</taxon>
        <taxon>Papilionoideae</taxon>
        <taxon>50 kb inversion clade</taxon>
        <taxon>NPAAA clade</taxon>
        <taxon>indigoferoid/millettioid clade</taxon>
        <taxon>Phaseoleae</taxon>
        <taxon>Glycine</taxon>
        <taxon>Glycine subgen. Soja</taxon>
    </lineage>
</organism>